<dbReference type="GO" id="GO:0016020">
    <property type="term" value="C:membrane"/>
    <property type="evidence" value="ECO:0007669"/>
    <property type="project" value="UniProtKB-UniRule"/>
</dbReference>
<reference evidence="3" key="1">
    <citation type="submission" date="2022-08" db="EMBL/GenBank/DDBJ databases">
        <authorList>
            <person name="Deng Y."/>
            <person name="Han X.-F."/>
            <person name="Zhang Y.-Q."/>
        </authorList>
    </citation>
    <scope>NUCLEOTIDE SEQUENCE</scope>
    <source>
        <strain evidence="3">CPCC 203407</strain>
    </source>
</reference>
<feature type="transmembrane region" description="Helical" evidence="2">
    <location>
        <begin position="149"/>
        <end position="168"/>
    </location>
</feature>
<dbReference type="GO" id="GO:0004252">
    <property type="term" value="F:serine-type endopeptidase activity"/>
    <property type="evidence" value="ECO:0007669"/>
    <property type="project" value="UniProtKB-UniRule"/>
</dbReference>
<accession>A0AA41XDK2</accession>
<dbReference type="InterPro" id="IPR019533">
    <property type="entry name" value="Peptidase_S26"/>
</dbReference>
<dbReference type="GO" id="GO:0006465">
    <property type="term" value="P:signal peptide processing"/>
    <property type="evidence" value="ECO:0007669"/>
    <property type="project" value="UniProtKB-UniRule"/>
</dbReference>
<organism evidence="3 4">
    <name type="scientific">Herbiconiux oxytropis</name>
    <dbReference type="NCBI Taxonomy" id="2970915"/>
    <lineage>
        <taxon>Bacteria</taxon>
        <taxon>Bacillati</taxon>
        <taxon>Actinomycetota</taxon>
        <taxon>Actinomycetes</taxon>
        <taxon>Micrococcales</taxon>
        <taxon>Microbacteriaceae</taxon>
        <taxon>Herbiconiux</taxon>
    </lineage>
</organism>
<evidence type="ECO:0000256" key="2">
    <source>
        <dbReference type="SAM" id="Phobius"/>
    </source>
</evidence>
<keyword evidence="2" id="KW-1133">Transmembrane helix</keyword>
<dbReference type="AlphaFoldDB" id="A0AA41XDK2"/>
<keyword evidence="2" id="KW-0472">Membrane</keyword>
<protein>
    <recommendedName>
        <fullName evidence="1">Signal peptidase I</fullName>
        <ecNumber evidence="1">3.4.21.89</ecNumber>
    </recommendedName>
</protein>
<dbReference type="CDD" id="cd06530">
    <property type="entry name" value="S26_SPase_I"/>
    <property type="match status" value="1"/>
</dbReference>
<dbReference type="EMBL" id="JANLCK010000001">
    <property type="protein sequence ID" value="MCS5724513.1"/>
    <property type="molecule type" value="Genomic_DNA"/>
</dbReference>
<dbReference type="NCBIfam" id="TIGR02228">
    <property type="entry name" value="sigpep_I_arch"/>
    <property type="match status" value="1"/>
</dbReference>
<dbReference type="PANTHER" id="PTHR10806:SF6">
    <property type="entry name" value="SIGNAL PEPTIDASE COMPLEX CATALYTIC SUBUNIT SEC11"/>
    <property type="match status" value="1"/>
</dbReference>
<keyword evidence="4" id="KW-1185">Reference proteome</keyword>
<evidence type="ECO:0000256" key="1">
    <source>
        <dbReference type="NCBIfam" id="TIGR02228"/>
    </source>
</evidence>
<keyword evidence="2" id="KW-0812">Transmembrane</keyword>
<evidence type="ECO:0000313" key="3">
    <source>
        <dbReference type="EMBL" id="MCS5724513.1"/>
    </source>
</evidence>
<dbReference type="Proteomes" id="UP001165587">
    <property type="component" value="Unassembled WGS sequence"/>
</dbReference>
<keyword evidence="3" id="KW-0378">Hydrolase</keyword>
<sequence>MKRRAGGWASWAGRISSWLLLFAAVGVLAAVVVVPRISGSTPYTVLTGSMQPSLPPGELVVMAPADPASIRVGQVAAYQLESGRPAVATHRVAAVRVDGHGERSFVFRGDANSADDPEPVRPEQLRGVLWYHLPLLGHVNLWLTGEQRMLGVGLAAGTLLLYAAVVWIRAARRRLRSRSPA</sequence>
<dbReference type="EC" id="3.4.21.89" evidence="1"/>
<gene>
    <name evidence="3" type="ORF">N1028_01245</name>
</gene>
<proteinExistence type="predicted"/>
<evidence type="ECO:0000313" key="4">
    <source>
        <dbReference type="Proteomes" id="UP001165587"/>
    </source>
</evidence>
<dbReference type="GO" id="GO:0009003">
    <property type="term" value="F:signal peptidase activity"/>
    <property type="evidence" value="ECO:0007669"/>
    <property type="project" value="UniProtKB-EC"/>
</dbReference>
<dbReference type="InterPro" id="IPR001733">
    <property type="entry name" value="Peptidase_S26B"/>
</dbReference>
<name>A0AA41XDK2_9MICO</name>
<dbReference type="RefSeq" id="WP_259524933.1">
    <property type="nucleotide sequence ID" value="NZ_JANLCK010000001.1"/>
</dbReference>
<comment type="caution">
    <text evidence="3">The sequence shown here is derived from an EMBL/GenBank/DDBJ whole genome shotgun (WGS) entry which is preliminary data.</text>
</comment>
<dbReference type="PANTHER" id="PTHR10806">
    <property type="entry name" value="SIGNAL PEPTIDASE COMPLEX CATALYTIC SUBUNIT SEC11"/>
    <property type="match status" value="1"/>
</dbReference>